<name>A0A8S5RBG6_9VIRU</name>
<keyword evidence="1" id="KW-0472">Membrane</keyword>
<evidence type="ECO:0000256" key="1">
    <source>
        <dbReference type="SAM" id="Phobius"/>
    </source>
</evidence>
<proteinExistence type="predicted"/>
<organism evidence="2">
    <name type="scientific">virus sp. ctRTq15</name>
    <dbReference type="NCBI Taxonomy" id="2828253"/>
    <lineage>
        <taxon>Viruses</taxon>
    </lineage>
</organism>
<accession>A0A8S5RBG6</accession>
<keyword evidence="1" id="KW-1133">Transmembrane helix</keyword>
<reference evidence="2" key="1">
    <citation type="journal article" date="2021" name="Proc. Natl. Acad. Sci. U.S.A.">
        <title>A Catalog of Tens of Thousands of Viruses from Human Metagenomes Reveals Hidden Associations with Chronic Diseases.</title>
        <authorList>
            <person name="Tisza M.J."/>
            <person name="Buck C.B."/>
        </authorList>
    </citation>
    <scope>NUCLEOTIDE SEQUENCE</scope>
    <source>
        <strain evidence="2">CtRTq15</strain>
    </source>
</reference>
<evidence type="ECO:0000313" key="2">
    <source>
        <dbReference type="EMBL" id="DAE28316.1"/>
    </source>
</evidence>
<keyword evidence="1" id="KW-0812">Transmembrane</keyword>
<dbReference type="EMBL" id="BK059084">
    <property type="protein sequence ID" value="DAE28316.1"/>
    <property type="molecule type" value="Genomic_DNA"/>
</dbReference>
<sequence>MVTKKNISSLIRSLSFIYLYFQVVPTTNILFQYPF</sequence>
<feature type="transmembrane region" description="Helical" evidence="1">
    <location>
        <begin position="12"/>
        <end position="31"/>
    </location>
</feature>
<protein>
    <submittedName>
        <fullName evidence="2">Uncharacterized protein</fullName>
    </submittedName>
</protein>